<keyword evidence="1" id="KW-0812">Transmembrane</keyword>
<evidence type="ECO:0000313" key="2">
    <source>
        <dbReference type="EMBL" id="CAE0043709.1"/>
    </source>
</evidence>
<protein>
    <submittedName>
        <fullName evidence="2">Uncharacterized protein</fullName>
    </submittedName>
</protein>
<feature type="transmembrane region" description="Helical" evidence="1">
    <location>
        <begin position="48"/>
        <end position="68"/>
    </location>
</feature>
<dbReference type="EMBL" id="HBHW01015249">
    <property type="protein sequence ID" value="CAE0043709.1"/>
    <property type="molecule type" value="Transcribed_RNA"/>
</dbReference>
<proteinExistence type="predicted"/>
<reference evidence="2" key="1">
    <citation type="submission" date="2021-01" db="EMBL/GenBank/DDBJ databases">
        <authorList>
            <person name="Corre E."/>
            <person name="Pelletier E."/>
            <person name="Niang G."/>
            <person name="Scheremetjew M."/>
            <person name="Finn R."/>
            <person name="Kale V."/>
            <person name="Holt S."/>
            <person name="Cochrane G."/>
            <person name="Meng A."/>
            <person name="Brown T."/>
            <person name="Cohen L."/>
        </authorList>
    </citation>
    <scope>NUCLEOTIDE SEQUENCE</scope>
    <source>
        <strain evidence="2">CCMP 769</strain>
    </source>
</reference>
<organism evidence="2">
    <name type="scientific">Rhodosorus marinus</name>
    <dbReference type="NCBI Taxonomy" id="101924"/>
    <lineage>
        <taxon>Eukaryota</taxon>
        <taxon>Rhodophyta</taxon>
        <taxon>Stylonematophyceae</taxon>
        <taxon>Stylonematales</taxon>
        <taxon>Stylonemataceae</taxon>
        <taxon>Rhodosorus</taxon>
    </lineage>
</organism>
<evidence type="ECO:0000256" key="1">
    <source>
        <dbReference type="SAM" id="Phobius"/>
    </source>
</evidence>
<gene>
    <name evidence="2" type="ORF">RMAR00112_LOCUS11684</name>
</gene>
<keyword evidence="1" id="KW-0472">Membrane</keyword>
<accession>A0A7S2ZL76</accession>
<name>A0A7S2ZL76_9RHOD</name>
<dbReference type="AlphaFoldDB" id="A0A7S2ZL76"/>
<keyword evidence="1" id="KW-1133">Transmembrane helix</keyword>
<feature type="transmembrane region" description="Helical" evidence="1">
    <location>
        <begin position="24"/>
        <end position="42"/>
    </location>
</feature>
<sequence>MDKKHDGIGLVQDSKSLLEWLKDYQFILASGLVLLAACVAVGGAGVAIAVVVLLGATYFGIAGYYLLITLKTPDFVMQYVEELVLSPRMRSIMTKLVQKSMEDEELIGIVTESAIDTSNRILDQILERNMLTRFSEETLTRLVLRMVDDPQGTLRRIKSEERMSTSDTGEDNPLPALILTVLSQITNAISCSEEVRESCITALEEILRDSRTENCLLDVTMKVATDEDLQTALSNSAFAVGRHAMTSAVKQVGTSVKRKVVGMERPRRAGPTLIAYVPRNY</sequence>